<proteinExistence type="inferred from homology"/>
<keyword evidence="1" id="KW-0132">Cell division</keyword>
<feature type="compositionally biased region" description="Polar residues" evidence="6">
    <location>
        <begin position="122"/>
        <end position="137"/>
    </location>
</feature>
<feature type="compositionally biased region" description="Polar residues" evidence="6">
    <location>
        <begin position="62"/>
        <end position="76"/>
    </location>
</feature>
<keyword evidence="4" id="KW-0131">Cell cycle</keyword>
<evidence type="ECO:0000256" key="6">
    <source>
        <dbReference type="SAM" id="MobiDB-lite"/>
    </source>
</evidence>
<reference evidence="8" key="1">
    <citation type="submission" date="2023-03" db="UniProtKB">
        <authorList>
            <consortium name="EnsemblPlants"/>
        </authorList>
    </citation>
    <scope>IDENTIFICATION</scope>
</reference>
<feature type="region of interest" description="Disordered" evidence="6">
    <location>
        <begin position="1"/>
        <end position="148"/>
    </location>
</feature>
<organism evidence="8">
    <name type="scientific">Cucumis melo</name>
    <name type="common">Muskmelon</name>
    <dbReference type="NCBI Taxonomy" id="3656"/>
    <lineage>
        <taxon>Eukaryota</taxon>
        <taxon>Viridiplantae</taxon>
        <taxon>Streptophyta</taxon>
        <taxon>Embryophyta</taxon>
        <taxon>Tracheophyta</taxon>
        <taxon>Spermatophyta</taxon>
        <taxon>Magnoliopsida</taxon>
        <taxon>eudicotyledons</taxon>
        <taxon>Gunneridae</taxon>
        <taxon>Pentapetalae</taxon>
        <taxon>rosids</taxon>
        <taxon>fabids</taxon>
        <taxon>Cucurbitales</taxon>
        <taxon>Cucurbitaceae</taxon>
        <taxon>Benincaseae</taxon>
        <taxon>Cucumis</taxon>
    </lineage>
</organism>
<keyword evidence="3" id="KW-0539">Nucleus</keyword>
<evidence type="ECO:0000256" key="4">
    <source>
        <dbReference type="ARBA" id="ARBA00023306"/>
    </source>
</evidence>
<name>A0A9I9DKV3_CUCME</name>
<comment type="similarity">
    <text evidence="5">Belongs to the sororin family.</text>
</comment>
<feature type="compositionally biased region" description="Low complexity" evidence="6">
    <location>
        <begin position="93"/>
        <end position="114"/>
    </location>
</feature>
<evidence type="ECO:0000313" key="8">
    <source>
        <dbReference type="EnsemblPlants" id="MELO3C019993.2.1"/>
    </source>
</evidence>
<protein>
    <recommendedName>
        <fullName evidence="7">Sororin C-terminal region domain-containing protein</fullName>
    </recommendedName>
</protein>
<dbReference type="Pfam" id="PF25220">
    <property type="entry name" value="Sororin_C"/>
    <property type="match status" value="1"/>
</dbReference>
<evidence type="ECO:0000259" key="7">
    <source>
        <dbReference type="Pfam" id="PF25220"/>
    </source>
</evidence>
<feature type="domain" description="Sororin C-terminal region" evidence="7">
    <location>
        <begin position="233"/>
        <end position="255"/>
    </location>
</feature>
<accession>A0A9I9DKV3</accession>
<evidence type="ECO:0000256" key="3">
    <source>
        <dbReference type="ARBA" id="ARBA00023242"/>
    </source>
</evidence>
<dbReference type="PANTHER" id="PTHR35740">
    <property type="entry name" value="OS12G0111700 PROTEIN"/>
    <property type="match status" value="1"/>
</dbReference>
<dbReference type="GO" id="GO:0005634">
    <property type="term" value="C:nucleus"/>
    <property type="evidence" value="ECO:0007669"/>
    <property type="project" value="UniProtKB-SubCell"/>
</dbReference>
<dbReference type="InterPro" id="IPR057337">
    <property type="entry name" value="Sororin_C"/>
</dbReference>
<keyword evidence="2" id="KW-0498">Mitosis</keyword>
<dbReference type="AlphaFoldDB" id="A0A9I9DKV3"/>
<dbReference type="EnsemblPlants" id="MELO3C019993.2.1">
    <property type="protein sequence ID" value="MELO3C019993.2.1"/>
    <property type="gene ID" value="MELO3C019993.2"/>
</dbReference>
<sequence>MESHKRNLRARKPLADCTNTILSSQSPASNFSASIKPRKRVSKSAVKDVANNQKKGEPVLASESTSVNLRASNPSSEFLPPEPTSDVPPAEPNPSFDSFPSEPSSSRFPTEFSTPPRPADLPSSSGTDGVSEPQTVYSRRHPSNKRKSVEKALEPFILYTASKIQNGYEARCTIPFFLRENPLIGGTSDDSTNTTIGRIRDDNNSPSKARTVPCNKRQRASLHEEDDSNLELPREFVEQQKTYFSEVDAFELPVEEAKSSDSELRKIRTPDHIVLNLYRNICKKKYSNCG</sequence>
<dbReference type="PANTHER" id="PTHR35740:SF1">
    <property type="entry name" value="OS12G0111700 PROTEIN"/>
    <property type="match status" value="1"/>
</dbReference>
<evidence type="ECO:0000256" key="1">
    <source>
        <dbReference type="ARBA" id="ARBA00022618"/>
    </source>
</evidence>
<dbReference type="GO" id="GO:0051301">
    <property type="term" value="P:cell division"/>
    <property type="evidence" value="ECO:0007669"/>
    <property type="project" value="UniProtKB-KW"/>
</dbReference>
<evidence type="ECO:0000256" key="5">
    <source>
        <dbReference type="ARBA" id="ARBA00093465"/>
    </source>
</evidence>
<feature type="compositionally biased region" description="Basic residues" evidence="6">
    <location>
        <begin position="1"/>
        <end position="12"/>
    </location>
</feature>
<evidence type="ECO:0000256" key="2">
    <source>
        <dbReference type="ARBA" id="ARBA00022776"/>
    </source>
</evidence>
<dbReference type="Gramene" id="MELO3C019993.2.1">
    <property type="protein sequence ID" value="MELO3C019993.2.1"/>
    <property type="gene ID" value="MELO3C019993.2"/>
</dbReference>
<feature type="compositionally biased region" description="Low complexity" evidence="6">
    <location>
        <begin position="23"/>
        <end position="34"/>
    </location>
</feature>
<feature type="region of interest" description="Disordered" evidence="6">
    <location>
        <begin position="186"/>
        <end position="229"/>
    </location>
</feature>